<dbReference type="GO" id="GO:0051782">
    <property type="term" value="P:negative regulation of cell division"/>
    <property type="evidence" value="ECO:0007669"/>
    <property type="project" value="TreeGrafter"/>
</dbReference>
<dbReference type="OrthoDB" id="9768734at2"/>
<dbReference type="GO" id="GO:0009898">
    <property type="term" value="C:cytoplasmic side of plasma membrane"/>
    <property type="evidence" value="ECO:0007669"/>
    <property type="project" value="TreeGrafter"/>
</dbReference>
<dbReference type="SUPFAM" id="SSF52540">
    <property type="entry name" value="P-loop containing nucleoside triphosphate hydrolases"/>
    <property type="match status" value="1"/>
</dbReference>
<reference evidence="5 6" key="1">
    <citation type="submission" date="2016-03" db="EMBL/GenBank/DDBJ databases">
        <title>Complete genome sequence of a novel chlorpyrifos degrading bacterium, Cupriavidus nantongensis sp. X1.</title>
        <authorList>
            <person name="Fang L."/>
        </authorList>
    </citation>
    <scope>NUCLEOTIDE SEQUENCE [LARGE SCALE GENOMIC DNA]</scope>
    <source>
        <strain evidence="5 6">X1</strain>
    </source>
</reference>
<evidence type="ECO:0000313" key="6">
    <source>
        <dbReference type="Proteomes" id="UP000075238"/>
    </source>
</evidence>
<name>A0A142JQ41_9BURK</name>
<dbReference type="InterPro" id="IPR001789">
    <property type="entry name" value="Sig_transdc_resp-reg_receiver"/>
</dbReference>
<sequence>MLRILIVSEDADRLAEIHRVSAAVGNFQVLTLQEGLGRFPVHASRLRMADLLILELPVIGAQQMQAVELLRQQHPELPCILVTPAPSSEVLIKAMRAGIRDVLPWPLDKAQLAEALRRVEATHVPRAQDNGQVISVISCKGGSGTSFIAANLGDALARHLGKRVLVVDLNRHFGDLTYIVSDKIPPSTLPEICSQIDRMDSAFLEACLVHVDNNFDMLAGASDPVKASQIQKDKLEWILSVVQPAYDFVIFDLGQSIDPLSIAVLDHSDRICVVAEPAISFGRPGRRLLDILSALHYPADKVRLVLNRTGRKHEMPRATMEEIFGMKAAFTLPDDPAAVDEAISHGEPVAKLSRRSAITRALQSMATQLCTPAEAERRSRTETASPLRRLMLRAKST</sequence>
<gene>
    <name evidence="5" type="ORF">A2G96_04685</name>
</gene>
<dbReference type="PANTHER" id="PTHR43384">
    <property type="entry name" value="SEPTUM SITE-DETERMINING PROTEIN MIND HOMOLOG, CHLOROPLASTIC-RELATED"/>
    <property type="match status" value="1"/>
</dbReference>
<feature type="domain" description="Response regulatory" evidence="4">
    <location>
        <begin position="3"/>
        <end position="120"/>
    </location>
</feature>
<dbReference type="Pfam" id="PF13614">
    <property type="entry name" value="AAA_31"/>
    <property type="match status" value="1"/>
</dbReference>
<dbReference type="SUPFAM" id="SSF52172">
    <property type="entry name" value="CheY-like"/>
    <property type="match status" value="1"/>
</dbReference>
<evidence type="ECO:0000259" key="4">
    <source>
        <dbReference type="PROSITE" id="PS50110"/>
    </source>
</evidence>
<evidence type="ECO:0000256" key="1">
    <source>
        <dbReference type="ARBA" id="ARBA00022741"/>
    </source>
</evidence>
<proteinExistence type="predicted"/>
<dbReference type="Proteomes" id="UP000075238">
    <property type="component" value="Chromosome 1"/>
</dbReference>
<protein>
    <submittedName>
        <fullName evidence="5">Pilus assembly protein CpaE</fullName>
    </submittedName>
</protein>
<comment type="caution">
    <text evidence="3">Lacks conserved residue(s) required for the propagation of feature annotation.</text>
</comment>
<dbReference type="EMBL" id="CP014844">
    <property type="protein sequence ID" value="AMR80203.1"/>
    <property type="molecule type" value="Genomic_DNA"/>
</dbReference>
<dbReference type="STRING" id="1796606.A2G96_04685"/>
<organism evidence="5 6">
    <name type="scientific">Cupriavidus nantongensis</name>
    <dbReference type="NCBI Taxonomy" id="1796606"/>
    <lineage>
        <taxon>Bacteria</taxon>
        <taxon>Pseudomonadati</taxon>
        <taxon>Pseudomonadota</taxon>
        <taxon>Betaproteobacteria</taxon>
        <taxon>Burkholderiales</taxon>
        <taxon>Burkholderiaceae</taxon>
        <taxon>Cupriavidus</taxon>
    </lineage>
</organism>
<dbReference type="AlphaFoldDB" id="A0A142JQ41"/>
<dbReference type="InterPro" id="IPR027417">
    <property type="entry name" value="P-loop_NTPase"/>
</dbReference>
<evidence type="ECO:0000313" key="5">
    <source>
        <dbReference type="EMBL" id="AMR80203.1"/>
    </source>
</evidence>
<dbReference type="GO" id="GO:0000160">
    <property type="term" value="P:phosphorelay signal transduction system"/>
    <property type="evidence" value="ECO:0007669"/>
    <property type="project" value="InterPro"/>
</dbReference>
<keyword evidence="2" id="KW-0067">ATP-binding</keyword>
<dbReference type="Gene3D" id="3.40.50.300">
    <property type="entry name" value="P-loop containing nucleotide triphosphate hydrolases"/>
    <property type="match status" value="1"/>
</dbReference>
<evidence type="ECO:0000256" key="2">
    <source>
        <dbReference type="ARBA" id="ARBA00022840"/>
    </source>
</evidence>
<dbReference type="PROSITE" id="PS50110">
    <property type="entry name" value="RESPONSE_REGULATORY"/>
    <property type="match status" value="1"/>
</dbReference>
<dbReference type="Gene3D" id="3.40.50.2300">
    <property type="match status" value="1"/>
</dbReference>
<dbReference type="GO" id="GO:0005524">
    <property type="term" value="F:ATP binding"/>
    <property type="evidence" value="ECO:0007669"/>
    <property type="project" value="UniProtKB-KW"/>
</dbReference>
<keyword evidence="6" id="KW-1185">Reference proteome</keyword>
<dbReference type="GO" id="GO:0005829">
    <property type="term" value="C:cytosol"/>
    <property type="evidence" value="ECO:0007669"/>
    <property type="project" value="TreeGrafter"/>
</dbReference>
<dbReference type="PANTHER" id="PTHR43384:SF6">
    <property type="entry name" value="SEPTUM SITE-DETERMINING PROTEIN MIND HOMOLOG, CHLOROPLASTIC"/>
    <property type="match status" value="1"/>
</dbReference>
<accession>A0A142JQ41</accession>
<dbReference type="KEGG" id="cnan:A2G96_04685"/>
<dbReference type="InterPro" id="IPR025669">
    <property type="entry name" value="AAA_dom"/>
</dbReference>
<evidence type="ECO:0000256" key="3">
    <source>
        <dbReference type="PROSITE-ProRule" id="PRU00169"/>
    </source>
</evidence>
<dbReference type="GO" id="GO:0016887">
    <property type="term" value="F:ATP hydrolysis activity"/>
    <property type="evidence" value="ECO:0007669"/>
    <property type="project" value="TreeGrafter"/>
</dbReference>
<dbReference type="RefSeq" id="WP_062802060.1">
    <property type="nucleotide sequence ID" value="NZ_CP014844.1"/>
</dbReference>
<dbReference type="InterPro" id="IPR050625">
    <property type="entry name" value="ParA/MinD_ATPase"/>
</dbReference>
<dbReference type="InterPro" id="IPR011006">
    <property type="entry name" value="CheY-like_superfamily"/>
</dbReference>
<keyword evidence="1" id="KW-0547">Nucleotide-binding</keyword>